<proteinExistence type="predicted"/>
<dbReference type="Gene3D" id="3.40.50.2300">
    <property type="match status" value="1"/>
</dbReference>
<accession>V6I1W6</accession>
<dbReference type="STRING" id="100053.GCA_002009845_00210"/>
<dbReference type="PANTHER" id="PTHR44591">
    <property type="entry name" value="STRESS RESPONSE REGULATOR PROTEIN 1"/>
    <property type="match status" value="1"/>
</dbReference>
<dbReference type="InterPro" id="IPR050595">
    <property type="entry name" value="Bact_response_regulator"/>
</dbReference>
<evidence type="ECO:0000256" key="2">
    <source>
        <dbReference type="PROSITE-ProRule" id="PRU00169"/>
    </source>
</evidence>
<feature type="modified residue" description="4-aspartylphosphate" evidence="2">
    <location>
        <position position="84"/>
    </location>
</feature>
<keyword evidence="5" id="KW-1185">Reference proteome</keyword>
<keyword evidence="1 2" id="KW-0597">Phosphoprotein</keyword>
<feature type="domain" description="Response regulatory" evidence="3">
    <location>
        <begin position="27"/>
        <end position="150"/>
    </location>
</feature>
<dbReference type="PROSITE" id="PS50110">
    <property type="entry name" value="RESPONSE_REGULATORY"/>
    <property type="match status" value="1"/>
</dbReference>
<dbReference type="Proteomes" id="UP000018747">
    <property type="component" value="Unassembled WGS sequence"/>
</dbReference>
<dbReference type="InterPro" id="IPR001789">
    <property type="entry name" value="Sig_transdc_resp-reg_receiver"/>
</dbReference>
<organism evidence="4 5">
    <name type="scientific">Leptospira alexanderi serovar Manhao 3 str. L 60</name>
    <dbReference type="NCBI Taxonomy" id="1049759"/>
    <lineage>
        <taxon>Bacteria</taxon>
        <taxon>Pseudomonadati</taxon>
        <taxon>Spirochaetota</taxon>
        <taxon>Spirochaetia</taxon>
        <taxon>Leptospirales</taxon>
        <taxon>Leptospiraceae</taxon>
        <taxon>Leptospira</taxon>
    </lineage>
</organism>
<sequence>MTFLQKRSNSPSKILSELETGIMNKGYIICVDDEISVLETIQQQLRNEFGESHEVEIASSAEEALALVEEIQNSGYVIELVIADQVMPGMKGSQFLEEVHKRLPDSIKIMLTGQAGLDSAIHAINYGGLSRYVEKPWNTKELTEDIRFLIEKFRQNLENQHLINELSRKIQELEKQNQ</sequence>
<dbReference type="InterPro" id="IPR011006">
    <property type="entry name" value="CheY-like_superfamily"/>
</dbReference>
<dbReference type="AlphaFoldDB" id="V6I1W6"/>
<dbReference type="SUPFAM" id="SSF52172">
    <property type="entry name" value="CheY-like"/>
    <property type="match status" value="1"/>
</dbReference>
<name>V6I1W6_9LEPT</name>
<evidence type="ECO:0000313" key="4">
    <source>
        <dbReference type="EMBL" id="EQA63417.1"/>
    </source>
</evidence>
<evidence type="ECO:0000313" key="5">
    <source>
        <dbReference type="Proteomes" id="UP000018747"/>
    </source>
</evidence>
<dbReference type="GO" id="GO:0000160">
    <property type="term" value="P:phosphorelay signal transduction system"/>
    <property type="evidence" value="ECO:0007669"/>
    <property type="project" value="InterPro"/>
</dbReference>
<dbReference type="EMBL" id="AHMT02000018">
    <property type="protein sequence ID" value="EQA63417.1"/>
    <property type="molecule type" value="Genomic_DNA"/>
</dbReference>
<gene>
    <name evidence="4" type="ORF">LEP1GSC062_0935</name>
</gene>
<dbReference type="PANTHER" id="PTHR44591:SF19">
    <property type="entry name" value="TWO-COMPONENT RESPONSE REGULATOR-RELATED"/>
    <property type="match status" value="1"/>
</dbReference>
<dbReference type="Pfam" id="PF00072">
    <property type="entry name" value="Response_reg"/>
    <property type="match status" value="1"/>
</dbReference>
<evidence type="ECO:0000256" key="1">
    <source>
        <dbReference type="ARBA" id="ARBA00022553"/>
    </source>
</evidence>
<comment type="caution">
    <text evidence="4">The sequence shown here is derived from an EMBL/GenBank/DDBJ whole genome shotgun (WGS) entry which is preliminary data.</text>
</comment>
<dbReference type="SMART" id="SM00448">
    <property type="entry name" value="REC"/>
    <property type="match status" value="1"/>
</dbReference>
<protein>
    <submittedName>
        <fullName evidence="4">Response regulator receiver domain protein</fullName>
    </submittedName>
</protein>
<evidence type="ECO:0000259" key="3">
    <source>
        <dbReference type="PROSITE" id="PS50110"/>
    </source>
</evidence>
<reference evidence="4" key="1">
    <citation type="submission" date="2013-05" db="EMBL/GenBank/DDBJ databases">
        <authorList>
            <person name="Harkins D.M."/>
            <person name="Durkin A.S."/>
            <person name="Brinkac L.M."/>
            <person name="Haft D.H."/>
            <person name="Selengut J.D."/>
            <person name="Sanka R."/>
            <person name="DePew J."/>
            <person name="Purushe J."/>
            <person name="Hartskeerl R.A."/>
            <person name="Ahmed A."/>
            <person name="van der Linden H."/>
            <person name="Goris M.G.A."/>
            <person name="Vinetz J.M."/>
            <person name="Sutton G.G."/>
            <person name="Nierman W.C."/>
            <person name="Fouts D.E."/>
        </authorList>
    </citation>
    <scope>NUCLEOTIDE SEQUENCE [LARGE SCALE GENOMIC DNA]</scope>
    <source>
        <strain evidence="4">L 60</strain>
    </source>
</reference>